<feature type="compositionally biased region" description="Polar residues" evidence="1">
    <location>
        <begin position="47"/>
        <end position="57"/>
    </location>
</feature>
<protein>
    <submittedName>
        <fullName evidence="2">Uncharacterized protein</fullName>
    </submittedName>
</protein>
<feature type="compositionally biased region" description="Polar residues" evidence="1">
    <location>
        <begin position="23"/>
        <end position="32"/>
    </location>
</feature>
<proteinExistence type="predicted"/>
<keyword evidence="3" id="KW-1185">Reference proteome</keyword>
<dbReference type="KEGG" id="mcee:MCEL_37990"/>
<sequence length="73" mass="7573">MTAPTEPSTKRTNWFPVTSCISTTPAIISNRSGDTETPTHDGHRPTTPATSESQPDSTINTANAAANTSNGAT</sequence>
<name>A0A7I7RLR1_MYCCF</name>
<dbReference type="Proteomes" id="UP000466431">
    <property type="component" value="Chromosome"/>
</dbReference>
<feature type="region of interest" description="Disordered" evidence="1">
    <location>
        <begin position="23"/>
        <end position="73"/>
    </location>
</feature>
<evidence type="ECO:0000256" key="1">
    <source>
        <dbReference type="SAM" id="MobiDB-lite"/>
    </source>
</evidence>
<evidence type="ECO:0000313" key="3">
    <source>
        <dbReference type="Proteomes" id="UP000466431"/>
    </source>
</evidence>
<organism evidence="2 3">
    <name type="scientific">Mycolicibacterium celeriflavum</name>
    <name type="common">Mycobacterium celeriflavum</name>
    <dbReference type="NCBI Taxonomy" id="1249101"/>
    <lineage>
        <taxon>Bacteria</taxon>
        <taxon>Bacillati</taxon>
        <taxon>Actinomycetota</taxon>
        <taxon>Actinomycetes</taxon>
        <taxon>Mycobacteriales</taxon>
        <taxon>Mycobacteriaceae</taxon>
        <taxon>Mycolicibacterium</taxon>
    </lineage>
</organism>
<dbReference type="AlphaFoldDB" id="A0A7I7RLR1"/>
<gene>
    <name evidence="2" type="ORF">MCEL_37990</name>
</gene>
<dbReference type="EMBL" id="AP022591">
    <property type="protein sequence ID" value="BBY45504.1"/>
    <property type="molecule type" value="Genomic_DNA"/>
</dbReference>
<feature type="compositionally biased region" description="Low complexity" evidence="1">
    <location>
        <begin position="58"/>
        <end position="73"/>
    </location>
</feature>
<evidence type="ECO:0000313" key="2">
    <source>
        <dbReference type="EMBL" id="BBY45504.1"/>
    </source>
</evidence>
<feature type="compositionally biased region" description="Basic and acidic residues" evidence="1">
    <location>
        <begin position="33"/>
        <end position="44"/>
    </location>
</feature>
<accession>A0A7I7RLR1</accession>
<reference evidence="2 3" key="1">
    <citation type="journal article" date="2019" name="Emerg. Microbes Infect.">
        <title>Comprehensive subspecies identification of 175 nontuberculous mycobacteria species based on 7547 genomic profiles.</title>
        <authorList>
            <person name="Matsumoto Y."/>
            <person name="Kinjo T."/>
            <person name="Motooka D."/>
            <person name="Nabeya D."/>
            <person name="Jung N."/>
            <person name="Uechi K."/>
            <person name="Horii T."/>
            <person name="Iida T."/>
            <person name="Fujita J."/>
            <person name="Nakamura S."/>
        </authorList>
    </citation>
    <scope>NUCLEOTIDE SEQUENCE [LARGE SCALE GENOMIC DNA]</scope>
    <source>
        <strain evidence="2 3">JCM 18439</strain>
    </source>
</reference>